<dbReference type="SMART" id="SM00448">
    <property type="entry name" value="REC"/>
    <property type="match status" value="1"/>
</dbReference>
<dbReference type="InterPro" id="IPR011006">
    <property type="entry name" value="CheY-like_superfamily"/>
</dbReference>
<keyword evidence="9" id="KW-0805">Transcription regulation</keyword>
<dbReference type="Pfam" id="PF02518">
    <property type="entry name" value="HATPase_c"/>
    <property type="match status" value="1"/>
</dbReference>
<dbReference type="InterPro" id="IPR003661">
    <property type="entry name" value="HisK_dim/P_dom"/>
</dbReference>
<evidence type="ECO:0000256" key="11">
    <source>
        <dbReference type="ARBA" id="ARBA00023163"/>
    </source>
</evidence>
<dbReference type="PROSITE" id="PS50109">
    <property type="entry name" value="HIS_KIN"/>
    <property type="match status" value="1"/>
</dbReference>
<gene>
    <name evidence="17" type="ORF">BC781_108128</name>
</gene>
<keyword evidence="4" id="KW-0808">Transferase</keyword>
<dbReference type="InterPro" id="IPR004358">
    <property type="entry name" value="Sig_transdc_His_kin-like_C"/>
</dbReference>
<evidence type="ECO:0000256" key="8">
    <source>
        <dbReference type="ARBA" id="ARBA00023012"/>
    </source>
</evidence>
<keyword evidence="5" id="KW-0547">Nucleotide-binding</keyword>
<feature type="modified residue" description="4-aspartylphosphate" evidence="12">
    <location>
        <position position="1153"/>
    </location>
</feature>
<evidence type="ECO:0000256" key="7">
    <source>
        <dbReference type="ARBA" id="ARBA00022840"/>
    </source>
</evidence>
<dbReference type="GO" id="GO:0005524">
    <property type="term" value="F:ATP binding"/>
    <property type="evidence" value="ECO:0007669"/>
    <property type="project" value="UniProtKB-KW"/>
</dbReference>
<keyword evidence="10" id="KW-0238">DNA-binding</keyword>
<dbReference type="EMBL" id="QGDO01000008">
    <property type="protein sequence ID" value="PWJ37993.1"/>
    <property type="molecule type" value="Genomic_DNA"/>
</dbReference>
<dbReference type="InterPro" id="IPR011123">
    <property type="entry name" value="Y_Y_Y"/>
</dbReference>
<dbReference type="InterPro" id="IPR005467">
    <property type="entry name" value="His_kinase_dom"/>
</dbReference>
<dbReference type="InterPro" id="IPR009057">
    <property type="entry name" value="Homeodomain-like_sf"/>
</dbReference>
<evidence type="ECO:0000313" key="17">
    <source>
        <dbReference type="EMBL" id="PWJ37993.1"/>
    </source>
</evidence>
<feature type="domain" description="HTH araC/xylS-type" evidence="14">
    <location>
        <begin position="1252"/>
        <end position="1351"/>
    </location>
</feature>
<keyword evidence="11" id="KW-0804">Transcription</keyword>
<evidence type="ECO:0000259" key="14">
    <source>
        <dbReference type="PROSITE" id="PS01124"/>
    </source>
</evidence>
<dbReference type="Gene3D" id="1.10.10.60">
    <property type="entry name" value="Homeodomain-like"/>
    <property type="match status" value="2"/>
</dbReference>
<keyword evidence="13" id="KW-0175">Coiled coil</keyword>
<dbReference type="InterPro" id="IPR011047">
    <property type="entry name" value="Quinoprotein_ADH-like_sf"/>
</dbReference>
<dbReference type="PROSITE" id="PS50110">
    <property type="entry name" value="RESPONSE_REGULATORY"/>
    <property type="match status" value="1"/>
</dbReference>
<dbReference type="SMART" id="SM00387">
    <property type="entry name" value="HATPase_c"/>
    <property type="match status" value="1"/>
</dbReference>
<evidence type="ECO:0000256" key="6">
    <source>
        <dbReference type="ARBA" id="ARBA00022777"/>
    </source>
</evidence>
<keyword evidence="6 17" id="KW-0418">Kinase</keyword>
<evidence type="ECO:0000256" key="4">
    <source>
        <dbReference type="ARBA" id="ARBA00022679"/>
    </source>
</evidence>
<dbReference type="PROSITE" id="PS01124">
    <property type="entry name" value="HTH_ARAC_FAMILY_2"/>
    <property type="match status" value="1"/>
</dbReference>
<feature type="coiled-coil region" evidence="13">
    <location>
        <begin position="806"/>
        <end position="840"/>
    </location>
</feature>
<dbReference type="CDD" id="cd00082">
    <property type="entry name" value="HisKA"/>
    <property type="match status" value="1"/>
</dbReference>
<dbReference type="Gene3D" id="3.30.565.10">
    <property type="entry name" value="Histidine kinase-like ATPase, C-terminal domain"/>
    <property type="match status" value="1"/>
</dbReference>
<feature type="domain" description="Histidine kinase" evidence="15">
    <location>
        <begin position="844"/>
        <end position="1058"/>
    </location>
</feature>
<dbReference type="InterPro" id="IPR036097">
    <property type="entry name" value="HisK_dim/P_sf"/>
</dbReference>
<sequence length="1359" mass="156064">MLRTCLSILFFLLLTISEVVALKPYESSIPSPISERWRWRNFPEVQGLNFADFTEDDNGVIWGAFNNPQKYLYSFDGYEWTCHTSEEEKKMPVGLIKTIETFDGAILIGGTNGLLSYQDGKFEYLLKTKPKEFQISVQAITIIGKNAFMASTNHGLFYYKSGKKFFYTKENLVAKAQSLFPNVKCMGIDPQIYEGGIRKDFFINTITKYKGDSLWMFAQTKNHRTIVIEKTKNENNPLSFRDERNYKGNPQFGLQVESLNTSDRLWVVSSSAYRPVCTFDGQRWENIYLAKGFGGNDEHYAITEMDDDHLLISGNGSILDFYKGKWNKYTHKNIPVAFSAELKLLKTKDGNLWVGSSQGQVYFVEYNRKRNESYHDLIFQTASEDGTKWFISKDGEVVKNKNGKWFVYDQTDGLIENPNSLMITSRGDIWCSGSHQSAAAVAYLKDGNWYKQLFDSLALSASPNALFEDKDESLWLGADSKNRLPKKGGVVKISYQDLDSISFTQFQLPRNILGGFTYDPKGVLVAFSNFAAFKFSEKNDWEKYPLNILRISSSYQMPNGDLWLGTLSSGLFKWDKKGIRKQYQSVNFKTNNIVDIHFANDRLWVATEKGNHCFYKGEWVYNVLPKDWTIYHKGGGFREDNNGNLWINIHATSWTNQVFNDSEFDENYRFLTIKHLSDTVPPVVKIKQYAPQIDQSGNAIITWEGKDFMHHTPKDKLLYSYRLSDGEWSEYSTETSATFFSLEHGNHLFEVRCMDSDFNRSVENAKVSFVVLPPVYKQVWFISLISSLVGIILYLFLKTLKKNRELSVLNQNLVETNLLLKESQDEIIRQKDEIHQSKLRFFTNISHEFRTPLTLLIGPIQQLKRRYNDDLFALLERNANILLKLVNEIMDFRKLETGHMSLSASETDIVTFCDEILMTFKSLAEDKNIELRLLDQTTESMVWLDREKFTKVMFNLLSNALKFTSKGGNVSVIITNEDVSSDRQIIIRIEDTGIGISDEAIQNIFGRFYQENKKEKRLGSGIGLALSKELVLLHHGDISVDSKEGKGTAFTIRLPLGNQHFKHNEINKIQTEESDSKILYPERELTSDIKMDKINMPLHPNSSKQILLVDDNEDILDYLKSILSSEYQIEFASDGIEGWQKAIESQPNLIISDVMMPNMNGIEFCTKLKTDIQTSHIPVVLLTARSSTDHKIEGLQTGADLYISKPFEIDILKLQIQNIFHNQEKSIQKLQERHIFIPTDVSENKTDQSFIEDIIQKIKLNISDSEFKVDALSKELGMTTRNLHLKLKSLTGFTPGEFLRNIRLETAAKIIKTSKLTVAEVAYQTGFTNPSHFNKVFKAKYQMTPVQYRQEHVKTADQL</sequence>
<evidence type="ECO:0000256" key="2">
    <source>
        <dbReference type="ARBA" id="ARBA00012438"/>
    </source>
</evidence>
<protein>
    <recommendedName>
        <fullName evidence="2">histidine kinase</fullName>
        <ecNumber evidence="2">2.7.13.3</ecNumber>
    </recommendedName>
</protein>
<comment type="caution">
    <text evidence="17">The sequence shown here is derived from an EMBL/GenBank/DDBJ whole genome shotgun (WGS) entry which is preliminary data.</text>
</comment>
<dbReference type="SUPFAM" id="SSF55874">
    <property type="entry name" value="ATPase domain of HSP90 chaperone/DNA topoisomerase II/histidine kinase"/>
    <property type="match status" value="1"/>
</dbReference>
<evidence type="ECO:0000256" key="13">
    <source>
        <dbReference type="SAM" id="Coils"/>
    </source>
</evidence>
<organism evidence="17 18">
    <name type="scientific">Sediminitomix flava</name>
    <dbReference type="NCBI Taxonomy" id="379075"/>
    <lineage>
        <taxon>Bacteria</taxon>
        <taxon>Pseudomonadati</taxon>
        <taxon>Bacteroidota</taxon>
        <taxon>Cytophagia</taxon>
        <taxon>Cytophagales</taxon>
        <taxon>Flammeovirgaceae</taxon>
        <taxon>Sediminitomix</taxon>
    </lineage>
</organism>
<dbReference type="InterPro" id="IPR015943">
    <property type="entry name" value="WD40/YVTN_repeat-like_dom_sf"/>
</dbReference>
<dbReference type="GO" id="GO:0003700">
    <property type="term" value="F:DNA-binding transcription factor activity"/>
    <property type="evidence" value="ECO:0007669"/>
    <property type="project" value="InterPro"/>
</dbReference>
<evidence type="ECO:0000259" key="15">
    <source>
        <dbReference type="PROSITE" id="PS50109"/>
    </source>
</evidence>
<evidence type="ECO:0000256" key="3">
    <source>
        <dbReference type="ARBA" id="ARBA00022553"/>
    </source>
</evidence>
<evidence type="ECO:0000259" key="16">
    <source>
        <dbReference type="PROSITE" id="PS50110"/>
    </source>
</evidence>
<dbReference type="InterPro" id="IPR003594">
    <property type="entry name" value="HATPase_dom"/>
</dbReference>
<dbReference type="PANTHER" id="PTHR43547:SF2">
    <property type="entry name" value="HYBRID SIGNAL TRANSDUCTION HISTIDINE KINASE C"/>
    <property type="match status" value="1"/>
</dbReference>
<dbReference type="SMART" id="SM00342">
    <property type="entry name" value="HTH_ARAC"/>
    <property type="match status" value="1"/>
</dbReference>
<evidence type="ECO:0000256" key="5">
    <source>
        <dbReference type="ARBA" id="ARBA00022741"/>
    </source>
</evidence>
<dbReference type="Proteomes" id="UP000245535">
    <property type="component" value="Unassembled WGS sequence"/>
</dbReference>
<keyword evidence="8" id="KW-0902">Two-component regulatory system</keyword>
<dbReference type="PANTHER" id="PTHR43547">
    <property type="entry name" value="TWO-COMPONENT HISTIDINE KINASE"/>
    <property type="match status" value="1"/>
</dbReference>
<dbReference type="SUPFAM" id="SSF47384">
    <property type="entry name" value="Homodimeric domain of signal transducing histidine kinase"/>
    <property type="match status" value="1"/>
</dbReference>
<dbReference type="SMART" id="SM00388">
    <property type="entry name" value="HisKA"/>
    <property type="match status" value="1"/>
</dbReference>
<dbReference type="Pfam" id="PF00072">
    <property type="entry name" value="Response_reg"/>
    <property type="match status" value="1"/>
</dbReference>
<dbReference type="PRINTS" id="PR00344">
    <property type="entry name" value="BCTRLSENSOR"/>
</dbReference>
<dbReference type="SUPFAM" id="SSF50998">
    <property type="entry name" value="Quinoprotein alcohol dehydrogenase-like"/>
    <property type="match status" value="1"/>
</dbReference>
<comment type="catalytic activity">
    <reaction evidence="1">
        <text>ATP + protein L-histidine = ADP + protein N-phospho-L-histidine.</text>
        <dbReference type="EC" id="2.7.13.3"/>
    </reaction>
</comment>
<proteinExistence type="predicted"/>
<dbReference type="GO" id="GO:0043565">
    <property type="term" value="F:sequence-specific DNA binding"/>
    <property type="evidence" value="ECO:0007669"/>
    <property type="project" value="InterPro"/>
</dbReference>
<evidence type="ECO:0000256" key="9">
    <source>
        <dbReference type="ARBA" id="ARBA00023015"/>
    </source>
</evidence>
<feature type="domain" description="Response regulatory" evidence="16">
    <location>
        <begin position="1105"/>
        <end position="1220"/>
    </location>
</feature>
<dbReference type="Pfam" id="PF12833">
    <property type="entry name" value="HTH_18"/>
    <property type="match status" value="1"/>
</dbReference>
<dbReference type="InterPro" id="IPR013783">
    <property type="entry name" value="Ig-like_fold"/>
</dbReference>
<reference evidence="17 18" key="1">
    <citation type="submission" date="2018-03" db="EMBL/GenBank/DDBJ databases">
        <title>Genomic Encyclopedia of Archaeal and Bacterial Type Strains, Phase II (KMG-II): from individual species to whole genera.</title>
        <authorList>
            <person name="Goeker M."/>
        </authorList>
    </citation>
    <scope>NUCLEOTIDE SEQUENCE [LARGE SCALE GENOMIC DNA]</scope>
    <source>
        <strain evidence="17 18">DSM 28229</strain>
    </source>
</reference>
<dbReference type="PROSITE" id="PS00041">
    <property type="entry name" value="HTH_ARAC_FAMILY_1"/>
    <property type="match status" value="1"/>
</dbReference>
<dbReference type="SUPFAM" id="SSF52172">
    <property type="entry name" value="CheY-like"/>
    <property type="match status" value="1"/>
</dbReference>
<keyword evidence="18" id="KW-1185">Reference proteome</keyword>
<keyword evidence="7" id="KW-0067">ATP-binding</keyword>
<accession>A0A315Z531</accession>
<dbReference type="Gene3D" id="2.130.10.10">
    <property type="entry name" value="YVTN repeat-like/Quinoprotein amine dehydrogenase"/>
    <property type="match status" value="2"/>
</dbReference>
<dbReference type="Gene3D" id="2.60.40.10">
    <property type="entry name" value="Immunoglobulins"/>
    <property type="match status" value="1"/>
</dbReference>
<dbReference type="InterPro" id="IPR001789">
    <property type="entry name" value="Sig_transdc_resp-reg_receiver"/>
</dbReference>
<dbReference type="Gene3D" id="3.40.50.2300">
    <property type="match status" value="1"/>
</dbReference>
<evidence type="ECO:0000256" key="1">
    <source>
        <dbReference type="ARBA" id="ARBA00000085"/>
    </source>
</evidence>
<dbReference type="Pfam" id="PF00512">
    <property type="entry name" value="HisKA"/>
    <property type="match status" value="1"/>
</dbReference>
<dbReference type="SUPFAM" id="SSF63829">
    <property type="entry name" value="Calcium-dependent phosphotriesterase"/>
    <property type="match status" value="1"/>
</dbReference>
<evidence type="ECO:0000313" key="18">
    <source>
        <dbReference type="Proteomes" id="UP000245535"/>
    </source>
</evidence>
<dbReference type="Pfam" id="PF07495">
    <property type="entry name" value="Y_Y_Y"/>
    <property type="match status" value="1"/>
</dbReference>
<dbReference type="SUPFAM" id="SSF46689">
    <property type="entry name" value="Homeodomain-like"/>
    <property type="match status" value="1"/>
</dbReference>
<dbReference type="GO" id="GO:0000155">
    <property type="term" value="F:phosphorelay sensor kinase activity"/>
    <property type="evidence" value="ECO:0007669"/>
    <property type="project" value="InterPro"/>
</dbReference>
<dbReference type="Gene3D" id="1.10.287.130">
    <property type="match status" value="1"/>
</dbReference>
<keyword evidence="3 12" id="KW-0597">Phosphoprotein</keyword>
<dbReference type="InterPro" id="IPR018060">
    <property type="entry name" value="HTH_AraC"/>
</dbReference>
<name>A0A315Z531_SEDFL</name>
<evidence type="ECO:0000256" key="10">
    <source>
        <dbReference type="ARBA" id="ARBA00023125"/>
    </source>
</evidence>
<dbReference type="FunFam" id="3.30.565.10:FF:000037">
    <property type="entry name" value="Hybrid sensor histidine kinase/response regulator"/>
    <property type="match status" value="1"/>
</dbReference>
<dbReference type="EC" id="2.7.13.3" evidence="2"/>
<dbReference type="InterPro" id="IPR018062">
    <property type="entry name" value="HTH_AraC-typ_CS"/>
</dbReference>
<evidence type="ECO:0000256" key="12">
    <source>
        <dbReference type="PROSITE-ProRule" id="PRU00169"/>
    </source>
</evidence>
<dbReference type="InterPro" id="IPR036890">
    <property type="entry name" value="HATPase_C_sf"/>
</dbReference>